<proteinExistence type="predicted"/>
<name>A0A5K7X4L6_9BACL</name>
<organism evidence="1 2">
    <name type="scientific">Sporolactobacillus terrae</name>
    <dbReference type="NCBI Taxonomy" id="269673"/>
    <lineage>
        <taxon>Bacteria</taxon>
        <taxon>Bacillati</taxon>
        <taxon>Bacillota</taxon>
        <taxon>Bacilli</taxon>
        <taxon>Bacillales</taxon>
        <taxon>Sporolactobacillaceae</taxon>
        <taxon>Sporolactobacillus</taxon>
    </lineage>
</organism>
<evidence type="ECO:0000313" key="1">
    <source>
        <dbReference type="EMBL" id="BBN98806.1"/>
    </source>
</evidence>
<dbReference type="Proteomes" id="UP000326951">
    <property type="component" value="Chromosome"/>
</dbReference>
<sequence>MRVRGGFRIARGKRAAGVSFVHKVMNKARMEGGSKDRAYFARFFLQVKKVYDFGGIAVNMTVIPFIYET</sequence>
<protein>
    <submittedName>
        <fullName evidence="1">Uncharacterized protein</fullName>
    </submittedName>
</protein>
<evidence type="ECO:0000313" key="2">
    <source>
        <dbReference type="Proteomes" id="UP000326951"/>
    </source>
</evidence>
<gene>
    <name evidence="1" type="ORF">St703_15110</name>
</gene>
<dbReference type="AlphaFoldDB" id="A0A5K7X4L6"/>
<accession>A0A5K7X4L6</accession>
<dbReference type="EMBL" id="AP021853">
    <property type="protein sequence ID" value="BBN98806.1"/>
    <property type="molecule type" value="Genomic_DNA"/>
</dbReference>
<reference evidence="1 2" key="1">
    <citation type="submission" date="2019-09" db="EMBL/GenBank/DDBJ databases">
        <title>Complete genome sequence of Sporolactobacillus terrae 70-3.</title>
        <authorList>
            <person name="Tanaka N."/>
            <person name="Shiwa Y."/>
            <person name="Fujita N."/>
            <person name="Tanasupawat S."/>
        </authorList>
    </citation>
    <scope>NUCLEOTIDE SEQUENCE [LARGE SCALE GENOMIC DNA]</scope>
    <source>
        <strain evidence="1 2">70-3</strain>
    </source>
</reference>